<dbReference type="InterPro" id="IPR018357">
    <property type="entry name" value="Hexapep_transf_CS"/>
</dbReference>
<sequence length="253" mass="27038">MTNLQVIIESAFQQRELQLLGCADENLTDAIKQTIVQLGEGSLRIADKVAGEWVVHQWLKKAILLSFDLPDFNKPNQSIHQHVESASASICKSAYVAPTATMMPCYIGQGAHIDHDCRIGSWVTVGCGVQLGKKVQLCDGVVISNRLEPLAAKPTIIEDHCYIGARSVIADGVVIEQGSIIATGVNIDQSTRIYDRQSNATYHGRVPAGSVVVAGSLPDPTGTYSINAAIIVRTVDANTRMALGVAALLHAAL</sequence>
<evidence type="ECO:0000313" key="6">
    <source>
        <dbReference type="EMBL" id="GGA89293.1"/>
    </source>
</evidence>
<organism evidence="6 7">
    <name type="scientific">Neiella marina</name>
    <dbReference type="NCBI Taxonomy" id="508461"/>
    <lineage>
        <taxon>Bacteria</taxon>
        <taxon>Pseudomonadati</taxon>
        <taxon>Pseudomonadota</taxon>
        <taxon>Gammaproteobacteria</taxon>
        <taxon>Alteromonadales</taxon>
        <taxon>Echinimonadaceae</taxon>
        <taxon>Neiella</taxon>
    </lineage>
</organism>
<dbReference type="GO" id="GO:0016746">
    <property type="term" value="F:acyltransferase activity"/>
    <property type="evidence" value="ECO:0007669"/>
    <property type="project" value="UniProtKB-KW"/>
</dbReference>
<dbReference type="Gene3D" id="2.160.10.10">
    <property type="entry name" value="Hexapeptide repeat proteins"/>
    <property type="match status" value="1"/>
</dbReference>
<dbReference type="EMBL" id="BMDX01000027">
    <property type="protein sequence ID" value="GGA89293.1"/>
    <property type="molecule type" value="Genomic_DNA"/>
</dbReference>
<protein>
    <submittedName>
        <fullName evidence="6">2,3,4,5-tetrahydropyridine-2,6-dicarboxylate N-succinyltransferase</fullName>
    </submittedName>
</protein>
<keyword evidence="3" id="KW-0677">Repeat</keyword>
<gene>
    <name evidence="6" type="primary">dapD</name>
    <name evidence="6" type="ORF">GCM10011369_34340</name>
</gene>
<dbReference type="Pfam" id="PF14602">
    <property type="entry name" value="Hexapep_2"/>
    <property type="match status" value="2"/>
</dbReference>
<dbReference type="PROSITE" id="PS00101">
    <property type="entry name" value="HEXAPEP_TRANSFERASES"/>
    <property type="match status" value="1"/>
</dbReference>
<dbReference type="PANTHER" id="PTHR43300">
    <property type="entry name" value="ACETYLTRANSFERASE"/>
    <property type="match status" value="1"/>
</dbReference>
<comment type="caution">
    <text evidence="6">The sequence shown here is derived from an EMBL/GenBank/DDBJ whole genome shotgun (WGS) entry which is preliminary data.</text>
</comment>
<proteinExistence type="inferred from homology"/>
<evidence type="ECO:0000256" key="3">
    <source>
        <dbReference type="ARBA" id="ARBA00022737"/>
    </source>
</evidence>
<dbReference type="Gene3D" id="1.10.166.10">
    <property type="entry name" value="Tetrahydrodipicolinate-N-succinyltransferase, N-terminal domain"/>
    <property type="match status" value="1"/>
</dbReference>
<keyword evidence="7" id="KW-1185">Reference proteome</keyword>
<keyword evidence="4" id="KW-0012">Acyltransferase</keyword>
<dbReference type="InterPro" id="IPR050179">
    <property type="entry name" value="Trans_hexapeptide_repeat"/>
</dbReference>
<dbReference type="SUPFAM" id="SSF51161">
    <property type="entry name" value="Trimeric LpxA-like enzymes"/>
    <property type="match status" value="1"/>
</dbReference>
<feature type="domain" description="Tetrahydrodipicolinate-N-succinyltransferase chain A" evidence="5">
    <location>
        <begin position="4"/>
        <end position="69"/>
    </location>
</feature>
<evidence type="ECO:0000256" key="4">
    <source>
        <dbReference type="ARBA" id="ARBA00023315"/>
    </source>
</evidence>
<dbReference type="InterPro" id="IPR001451">
    <property type="entry name" value="Hexapep"/>
</dbReference>
<evidence type="ECO:0000256" key="2">
    <source>
        <dbReference type="ARBA" id="ARBA00022679"/>
    </source>
</evidence>
<comment type="similarity">
    <text evidence="1">Belongs to the transferase hexapeptide repeat family.</text>
</comment>
<dbReference type="InterPro" id="IPR037133">
    <property type="entry name" value="THP_succinylTrfase_N_sf"/>
</dbReference>
<accession>A0A8J2U9R7</accession>
<dbReference type="RefSeq" id="WP_087506391.1">
    <property type="nucleotide sequence ID" value="NZ_BMDX01000027.1"/>
</dbReference>
<evidence type="ECO:0000313" key="7">
    <source>
        <dbReference type="Proteomes" id="UP000619743"/>
    </source>
</evidence>
<name>A0A8J2U9R7_9GAMM</name>
<evidence type="ECO:0000259" key="5">
    <source>
        <dbReference type="Pfam" id="PF14805"/>
    </source>
</evidence>
<reference evidence="7" key="1">
    <citation type="journal article" date="2019" name="Int. J. Syst. Evol. Microbiol.">
        <title>The Global Catalogue of Microorganisms (GCM) 10K type strain sequencing project: providing services to taxonomists for standard genome sequencing and annotation.</title>
        <authorList>
            <consortium name="The Broad Institute Genomics Platform"/>
            <consortium name="The Broad Institute Genome Sequencing Center for Infectious Disease"/>
            <person name="Wu L."/>
            <person name="Ma J."/>
        </authorList>
    </citation>
    <scope>NUCLEOTIDE SEQUENCE [LARGE SCALE GENOMIC DNA]</scope>
    <source>
        <strain evidence="7">CGMCC 1.10130</strain>
    </source>
</reference>
<dbReference type="InterPro" id="IPR023180">
    <property type="entry name" value="THP_succinylTrfase_dom1"/>
</dbReference>
<dbReference type="Pfam" id="PF14805">
    <property type="entry name" value="THDPS_N_2"/>
    <property type="match status" value="1"/>
</dbReference>
<dbReference type="Proteomes" id="UP000619743">
    <property type="component" value="Unassembled WGS sequence"/>
</dbReference>
<dbReference type="AlphaFoldDB" id="A0A8J2U9R7"/>
<keyword evidence="2" id="KW-0808">Transferase</keyword>
<dbReference type="InterPro" id="IPR011004">
    <property type="entry name" value="Trimer_LpxA-like_sf"/>
</dbReference>
<dbReference type="OrthoDB" id="9775362at2"/>
<evidence type="ECO:0000256" key="1">
    <source>
        <dbReference type="ARBA" id="ARBA00007274"/>
    </source>
</evidence>